<evidence type="ECO:0000313" key="1">
    <source>
        <dbReference type="Proteomes" id="UP000887575"/>
    </source>
</evidence>
<protein>
    <submittedName>
        <fullName evidence="2">Uncharacterized protein</fullName>
    </submittedName>
</protein>
<proteinExistence type="predicted"/>
<evidence type="ECO:0000313" key="2">
    <source>
        <dbReference type="WBParaSite" id="MBELARI_LOCUS6456"/>
    </source>
</evidence>
<organism evidence="1 2">
    <name type="scientific">Mesorhabditis belari</name>
    <dbReference type="NCBI Taxonomy" id="2138241"/>
    <lineage>
        <taxon>Eukaryota</taxon>
        <taxon>Metazoa</taxon>
        <taxon>Ecdysozoa</taxon>
        <taxon>Nematoda</taxon>
        <taxon>Chromadorea</taxon>
        <taxon>Rhabditida</taxon>
        <taxon>Rhabditina</taxon>
        <taxon>Rhabditomorpha</taxon>
        <taxon>Rhabditoidea</taxon>
        <taxon>Rhabditidae</taxon>
        <taxon>Mesorhabditinae</taxon>
        <taxon>Mesorhabditis</taxon>
    </lineage>
</organism>
<keyword evidence="1" id="KW-1185">Reference proteome</keyword>
<accession>A0AAF3FJY2</accession>
<dbReference type="WBParaSite" id="MBELARI_LOCUS6456">
    <property type="protein sequence ID" value="MBELARI_LOCUS6456"/>
    <property type="gene ID" value="MBELARI_LOCUS6456"/>
</dbReference>
<dbReference type="AlphaFoldDB" id="A0AAF3FJY2"/>
<reference evidence="2" key="1">
    <citation type="submission" date="2024-02" db="UniProtKB">
        <authorList>
            <consortium name="WormBaseParasite"/>
        </authorList>
    </citation>
    <scope>IDENTIFICATION</scope>
</reference>
<sequence length="165" mass="19156">MVNVDIDPPTYQQATKEVQQIIETENIYPELNEKGKQESPKNFSKLERKHLCLAGKRERIEAKLAWKKHKLEHKLNKIHEMKTIEPSKKSIQIVEDGKVIQEFGGVDSSENLRRAISKAIHHLEKCQIKENRKIEKFEGKLKKKIEKIEKKSGEKSEKPPILLSA</sequence>
<dbReference type="Proteomes" id="UP000887575">
    <property type="component" value="Unassembled WGS sequence"/>
</dbReference>
<name>A0AAF3FJY2_9BILA</name>